<dbReference type="Proteomes" id="UP001626550">
    <property type="component" value="Unassembled WGS sequence"/>
</dbReference>
<reference evidence="2 3" key="1">
    <citation type="submission" date="2024-11" db="EMBL/GenBank/DDBJ databases">
        <title>Adaptive evolution of stress response genes in parasites aligns with host niche diversity.</title>
        <authorList>
            <person name="Hahn C."/>
            <person name="Resl P."/>
        </authorList>
    </citation>
    <scope>NUCLEOTIDE SEQUENCE [LARGE SCALE GENOMIC DNA]</scope>
    <source>
        <strain evidence="2">EGGRZ-B1_66</strain>
        <tissue evidence="2">Body</tissue>
    </source>
</reference>
<accession>A0ABD2QK23</accession>
<dbReference type="EMBL" id="JBJKFK010000091">
    <property type="protein sequence ID" value="KAL3319908.1"/>
    <property type="molecule type" value="Genomic_DNA"/>
</dbReference>
<gene>
    <name evidence="2" type="ORF">Ciccas_001416</name>
</gene>
<keyword evidence="3" id="KW-1185">Reference proteome</keyword>
<name>A0ABD2QK23_9PLAT</name>
<evidence type="ECO:0000256" key="1">
    <source>
        <dbReference type="SAM" id="MobiDB-lite"/>
    </source>
</evidence>
<evidence type="ECO:0000313" key="3">
    <source>
        <dbReference type="Proteomes" id="UP001626550"/>
    </source>
</evidence>
<sequence length="139" mass="14456">MLAAMQYMYSMSSTAPTPSKSTPSKSSSASTSSAAQKPTPAQTSEQEQQLTAALYANLMQQQLAALVTQAGSTDNLSQQEQQQLAAMLQLIASASMEPAKSESKSRPKDSGLDALNLSIPSTSAAAAPEKQTPSEEANS</sequence>
<evidence type="ECO:0000313" key="2">
    <source>
        <dbReference type="EMBL" id="KAL3319908.1"/>
    </source>
</evidence>
<dbReference type="AlphaFoldDB" id="A0ABD2QK23"/>
<organism evidence="2 3">
    <name type="scientific">Cichlidogyrus casuarinus</name>
    <dbReference type="NCBI Taxonomy" id="1844966"/>
    <lineage>
        <taxon>Eukaryota</taxon>
        <taxon>Metazoa</taxon>
        <taxon>Spiralia</taxon>
        <taxon>Lophotrochozoa</taxon>
        <taxon>Platyhelminthes</taxon>
        <taxon>Monogenea</taxon>
        <taxon>Monopisthocotylea</taxon>
        <taxon>Dactylogyridea</taxon>
        <taxon>Ancyrocephalidae</taxon>
        <taxon>Cichlidogyrus</taxon>
    </lineage>
</organism>
<feature type="region of interest" description="Disordered" evidence="1">
    <location>
        <begin position="95"/>
        <end position="139"/>
    </location>
</feature>
<feature type="region of interest" description="Disordered" evidence="1">
    <location>
        <begin position="1"/>
        <end position="48"/>
    </location>
</feature>
<feature type="compositionally biased region" description="Basic and acidic residues" evidence="1">
    <location>
        <begin position="99"/>
        <end position="111"/>
    </location>
</feature>
<feature type="compositionally biased region" description="Low complexity" evidence="1">
    <location>
        <begin position="12"/>
        <end position="41"/>
    </location>
</feature>
<comment type="caution">
    <text evidence="2">The sequence shown here is derived from an EMBL/GenBank/DDBJ whole genome shotgun (WGS) entry which is preliminary data.</text>
</comment>
<protein>
    <submittedName>
        <fullName evidence="2">Uncharacterized protein</fullName>
    </submittedName>
</protein>
<proteinExistence type="predicted"/>